<accession>A0A1M6QU77</accession>
<sequence>GSADLRKTLFQVMDALIKTMPQDDPVYMFLDKKRAQGKPYYVYMTAGANKFLRIYYGRVNEYLSTLPESN</sequence>
<dbReference type="EMBL" id="FQZY01000068">
    <property type="protein sequence ID" value="SHK65538.1"/>
    <property type="molecule type" value="Genomic_DNA"/>
</dbReference>
<evidence type="ECO:0008006" key="4">
    <source>
        <dbReference type="Google" id="ProtNLM"/>
    </source>
</evidence>
<feature type="non-terminal residue" evidence="1">
    <location>
        <position position="1"/>
    </location>
</feature>
<evidence type="ECO:0000313" key="2">
    <source>
        <dbReference type="EMBL" id="SHK65538.1"/>
    </source>
</evidence>
<protein>
    <recommendedName>
        <fullName evidence="4">IS110 family transposase</fullName>
    </recommendedName>
</protein>
<evidence type="ECO:0000313" key="1">
    <source>
        <dbReference type="EMBL" id="SHK23811.1"/>
    </source>
</evidence>
<keyword evidence="3" id="KW-1185">Reference proteome</keyword>
<reference evidence="1 3" key="1">
    <citation type="submission" date="2016-11" db="EMBL/GenBank/DDBJ databases">
        <authorList>
            <person name="Jaros S."/>
            <person name="Januszkiewicz K."/>
            <person name="Wedrychowicz H."/>
        </authorList>
    </citation>
    <scope>NUCLEOTIDE SEQUENCE [LARGE SCALE GENOMIC DNA]</scope>
    <source>
        <strain evidence="1 3">DSM 15480</strain>
    </source>
</reference>
<dbReference type="AlphaFoldDB" id="A0A1M6QU77"/>
<dbReference type="EMBL" id="FQZY01000037">
    <property type="protein sequence ID" value="SHK23811.1"/>
    <property type="molecule type" value="Genomic_DNA"/>
</dbReference>
<organism evidence="1 3">
    <name type="scientific">Hespellia stercorisuis DSM 15480</name>
    <dbReference type="NCBI Taxonomy" id="1121950"/>
    <lineage>
        <taxon>Bacteria</taxon>
        <taxon>Bacillati</taxon>
        <taxon>Bacillota</taxon>
        <taxon>Clostridia</taxon>
        <taxon>Lachnospirales</taxon>
        <taxon>Lachnospiraceae</taxon>
        <taxon>Hespellia</taxon>
    </lineage>
</organism>
<name>A0A1M6QU77_9FIRM</name>
<dbReference type="Proteomes" id="UP000184301">
    <property type="component" value="Unassembled WGS sequence"/>
</dbReference>
<gene>
    <name evidence="1" type="ORF">SAMN02745243_02532</name>
    <name evidence="2" type="ORF">SAMN02745243_03438</name>
</gene>
<proteinExistence type="predicted"/>
<evidence type="ECO:0000313" key="3">
    <source>
        <dbReference type="Proteomes" id="UP000184301"/>
    </source>
</evidence>